<evidence type="ECO:0000313" key="2">
    <source>
        <dbReference type="Proteomes" id="UP000741863"/>
    </source>
</evidence>
<proteinExistence type="predicted"/>
<sequence>MRNFKIGGLSQLQSALKQSPEAAHRGAVKGLHQSMTMWQRGSRERAPVDTAVLRRNILTEVDTVDLKGTISSNAYRRGFNYAYYQHEVNGKQYLTDEIEASKERYKATIERNVADELKKAGWQ</sequence>
<accession>A0ABS2PI59</accession>
<dbReference type="EMBL" id="JAFBEC010000019">
    <property type="protein sequence ID" value="MBM7634947.1"/>
    <property type="molecule type" value="Genomic_DNA"/>
</dbReference>
<evidence type="ECO:0008006" key="3">
    <source>
        <dbReference type="Google" id="ProtNLM"/>
    </source>
</evidence>
<protein>
    <recommendedName>
        <fullName evidence="3">HK97 gp10 family phage protein</fullName>
    </recommendedName>
</protein>
<comment type="caution">
    <text evidence="1">The sequence shown here is derived from an EMBL/GenBank/DDBJ whole genome shotgun (WGS) entry which is preliminary data.</text>
</comment>
<reference evidence="1 2" key="1">
    <citation type="submission" date="2021-01" db="EMBL/GenBank/DDBJ databases">
        <title>Genomic Encyclopedia of Type Strains, Phase IV (KMG-IV): sequencing the most valuable type-strain genomes for metagenomic binning, comparative biology and taxonomic classification.</title>
        <authorList>
            <person name="Goeker M."/>
        </authorList>
    </citation>
    <scope>NUCLEOTIDE SEQUENCE [LARGE SCALE GENOMIC DNA]</scope>
    <source>
        <strain evidence="1 2">DSM 25540</strain>
    </source>
</reference>
<organism evidence="1 2">
    <name type="scientific">Geomicrobium sediminis</name>
    <dbReference type="NCBI Taxonomy" id="1347788"/>
    <lineage>
        <taxon>Bacteria</taxon>
        <taxon>Bacillati</taxon>
        <taxon>Bacillota</taxon>
        <taxon>Bacilli</taxon>
        <taxon>Bacillales</taxon>
        <taxon>Geomicrobium</taxon>
    </lineage>
</organism>
<gene>
    <name evidence="1" type="ORF">JOD17_004074</name>
</gene>
<name>A0ABS2PI59_9BACL</name>
<dbReference type="Proteomes" id="UP000741863">
    <property type="component" value="Unassembled WGS sequence"/>
</dbReference>
<keyword evidence="2" id="KW-1185">Reference proteome</keyword>
<evidence type="ECO:0000313" key="1">
    <source>
        <dbReference type="EMBL" id="MBM7634947.1"/>
    </source>
</evidence>
<dbReference type="RefSeq" id="WP_204699692.1">
    <property type="nucleotide sequence ID" value="NZ_JAFBEC010000019.1"/>
</dbReference>